<dbReference type="SUPFAM" id="SSF63999">
    <property type="entry name" value="Thiamin pyrophosphokinase, catalytic domain"/>
    <property type="match status" value="1"/>
</dbReference>
<sequence length="215" mass="24103">MALNPKSDLVKKSLLFINGTPPEVLPQVTGYDLIGCTDGAFHYLKAKNFPLEELNFISGDFDSWEGLPEEEFAEKIIKTPNQDFTDFQKALQILQEKGAKSVDVFGGSGKEMDHFLGNLSAAFQFKDKMNIRFFDEFSEYFFAPKHLVMENVAGKMISLYPFPTAENITTKGLKWPLNNENLSQTGRIGTRNLAVEDLLEISFESGALLVFIGND</sequence>
<dbReference type="Pfam" id="PF04265">
    <property type="entry name" value="TPK_B1_binding"/>
    <property type="match status" value="1"/>
</dbReference>
<dbReference type="PANTHER" id="PTHR41299">
    <property type="entry name" value="THIAMINE PYROPHOSPHOKINASE"/>
    <property type="match status" value="1"/>
</dbReference>
<dbReference type="NCBIfam" id="TIGR01378">
    <property type="entry name" value="thi_PPkinase"/>
    <property type="match status" value="1"/>
</dbReference>
<gene>
    <name evidence="7" type="ORF">SAMN05443429_10835</name>
</gene>
<keyword evidence="4" id="KW-0067">ATP-binding</keyword>
<dbReference type="SMART" id="SM00983">
    <property type="entry name" value="TPK_B1_binding"/>
    <property type="match status" value="1"/>
</dbReference>
<evidence type="ECO:0000256" key="5">
    <source>
        <dbReference type="NCBIfam" id="TIGR01378"/>
    </source>
</evidence>
<accession>A0A1M6G353</accession>
<dbReference type="InterPro" id="IPR006282">
    <property type="entry name" value="Thi_PPkinase"/>
</dbReference>
<feature type="domain" description="Thiamin pyrophosphokinase thiamin-binding" evidence="6">
    <location>
        <begin position="144"/>
        <end position="209"/>
    </location>
</feature>
<evidence type="ECO:0000313" key="7">
    <source>
        <dbReference type="EMBL" id="SHJ04344.1"/>
    </source>
</evidence>
<dbReference type="GO" id="GO:0005524">
    <property type="term" value="F:ATP binding"/>
    <property type="evidence" value="ECO:0007669"/>
    <property type="project" value="UniProtKB-KW"/>
</dbReference>
<reference evidence="7 8" key="1">
    <citation type="submission" date="2016-11" db="EMBL/GenBank/DDBJ databases">
        <authorList>
            <person name="Jaros S."/>
            <person name="Januszkiewicz K."/>
            <person name="Wedrychowicz H."/>
        </authorList>
    </citation>
    <scope>NUCLEOTIDE SEQUENCE [LARGE SCALE GENOMIC DNA]</scope>
    <source>
        <strain evidence="7 8">DSM 25479</strain>
    </source>
</reference>
<name>A0A1M6G353_9FLAO</name>
<organism evidence="7 8">
    <name type="scientific">Cruoricaptor ignavus</name>
    <dbReference type="NCBI Taxonomy" id="1118202"/>
    <lineage>
        <taxon>Bacteria</taxon>
        <taxon>Pseudomonadati</taxon>
        <taxon>Bacteroidota</taxon>
        <taxon>Flavobacteriia</taxon>
        <taxon>Flavobacteriales</taxon>
        <taxon>Weeksellaceae</taxon>
        <taxon>Cruoricaptor</taxon>
    </lineage>
</organism>
<dbReference type="GO" id="GO:0030975">
    <property type="term" value="F:thiamine binding"/>
    <property type="evidence" value="ECO:0007669"/>
    <property type="project" value="InterPro"/>
</dbReference>
<dbReference type="InterPro" id="IPR036371">
    <property type="entry name" value="TPK_B1-bd_sf"/>
</dbReference>
<keyword evidence="2" id="KW-0547">Nucleotide-binding</keyword>
<keyword evidence="8" id="KW-1185">Reference proteome</keyword>
<dbReference type="InterPro" id="IPR036759">
    <property type="entry name" value="TPK_catalytic_sf"/>
</dbReference>
<keyword evidence="3 7" id="KW-0418">Kinase</keyword>
<dbReference type="GO" id="GO:0009229">
    <property type="term" value="P:thiamine diphosphate biosynthetic process"/>
    <property type="evidence" value="ECO:0007669"/>
    <property type="project" value="InterPro"/>
</dbReference>
<dbReference type="EC" id="2.7.6.2" evidence="5"/>
<dbReference type="AlphaFoldDB" id="A0A1M6G353"/>
<evidence type="ECO:0000256" key="4">
    <source>
        <dbReference type="ARBA" id="ARBA00022840"/>
    </source>
</evidence>
<dbReference type="CDD" id="cd07995">
    <property type="entry name" value="TPK"/>
    <property type="match status" value="1"/>
</dbReference>
<evidence type="ECO:0000259" key="6">
    <source>
        <dbReference type="SMART" id="SM00983"/>
    </source>
</evidence>
<evidence type="ECO:0000313" key="8">
    <source>
        <dbReference type="Proteomes" id="UP000184335"/>
    </source>
</evidence>
<dbReference type="EMBL" id="FQYI01000008">
    <property type="protein sequence ID" value="SHJ04344.1"/>
    <property type="molecule type" value="Genomic_DNA"/>
</dbReference>
<dbReference type="PANTHER" id="PTHR41299:SF1">
    <property type="entry name" value="THIAMINE PYROPHOSPHOKINASE"/>
    <property type="match status" value="1"/>
</dbReference>
<dbReference type="SUPFAM" id="SSF63862">
    <property type="entry name" value="Thiamin pyrophosphokinase, substrate-binding domain"/>
    <property type="match status" value="1"/>
</dbReference>
<dbReference type="GO" id="GO:0006772">
    <property type="term" value="P:thiamine metabolic process"/>
    <property type="evidence" value="ECO:0007669"/>
    <property type="project" value="UniProtKB-UniRule"/>
</dbReference>
<dbReference type="Gene3D" id="3.40.50.10240">
    <property type="entry name" value="Thiamin pyrophosphokinase, catalytic domain"/>
    <property type="match status" value="1"/>
</dbReference>
<evidence type="ECO:0000256" key="2">
    <source>
        <dbReference type="ARBA" id="ARBA00022741"/>
    </source>
</evidence>
<evidence type="ECO:0000256" key="1">
    <source>
        <dbReference type="ARBA" id="ARBA00022679"/>
    </source>
</evidence>
<keyword evidence="1" id="KW-0808">Transferase</keyword>
<proteinExistence type="predicted"/>
<dbReference type="Pfam" id="PF04263">
    <property type="entry name" value="TPK_catalytic"/>
    <property type="match status" value="1"/>
</dbReference>
<dbReference type="Proteomes" id="UP000184335">
    <property type="component" value="Unassembled WGS sequence"/>
</dbReference>
<dbReference type="GO" id="GO:0004788">
    <property type="term" value="F:thiamine diphosphokinase activity"/>
    <property type="evidence" value="ECO:0007669"/>
    <property type="project" value="UniProtKB-UniRule"/>
</dbReference>
<evidence type="ECO:0000256" key="3">
    <source>
        <dbReference type="ARBA" id="ARBA00022777"/>
    </source>
</evidence>
<dbReference type="STRING" id="1118202.SAMN05443429_10835"/>
<protein>
    <recommendedName>
        <fullName evidence="5">Thiamine diphosphokinase</fullName>
        <ecNumber evidence="5">2.7.6.2</ecNumber>
    </recommendedName>
</protein>
<dbReference type="GO" id="GO:0016301">
    <property type="term" value="F:kinase activity"/>
    <property type="evidence" value="ECO:0007669"/>
    <property type="project" value="UniProtKB-KW"/>
</dbReference>
<dbReference type="InterPro" id="IPR053149">
    <property type="entry name" value="TPK"/>
</dbReference>
<dbReference type="InterPro" id="IPR007371">
    <property type="entry name" value="TPK_catalytic"/>
</dbReference>
<dbReference type="InterPro" id="IPR007373">
    <property type="entry name" value="Thiamin_PyroPKinase_B1-bd"/>
</dbReference>